<reference evidence="2" key="1">
    <citation type="submission" date="2022-03" db="EMBL/GenBank/DDBJ databases">
        <authorList>
            <person name="Woo C.Y."/>
        </authorList>
    </citation>
    <scope>NUCLEOTIDE SEQUENCE</scope>
    <source>
        <strain evidence="2">CYS-02</strain>
    </source>
</reference>
<keyword evidence="3" id="KW-1185">Reference proteome</keyword>
<sequence>MPKQLTLLLDTNVLIPLQDSYAVLDDNLANFHRLVLVGGHKLVYHPASIDDFERDSDQGRRARNLEHIRRYPALEQPAKCPWNTLTTSPNDACDNEILYALECDAAHALVTEDKGLLNKARARGLGHRTYNIQTAEDWLRRLHQPSDISLPNIDDVPLHSLTPELAASFFNSLRDGYDGFDDWFRKKARENRKAWVYRDEAGVLGAICVYDVQMDEVVTDEGKRLEGKALKLCTFKVGQSVRGRKIGELFLKAAFRYGTENVCEHIFIHADVEKHAYLANLLVDFGFHDVGLYGPDRVFVKRHPVNAPDAAGLSPLEYVQRFYPHYQAGPQVQKFLVPIQQGFHRILFPDYHALQPLLFAACGSVGNAIKLAYLCHAASKQIRPGDVLLFYRSEDEQAVTSLGVVDQFAVLSDAASIAALVSRRTVYSIKEIEDMAARPTKVILFRLVKHFSAPVSIKRLLTDGVVAGNIQSITKISDDAFSRVLTTAGA</sequence>
<dbReference type="SUPFAM" id="SSF55729">
    <property type="entry name" value="Acyl-CoA N-acyltransferases (Nat)"/>
    <property type="match status" value="1"/>
</dbReference>
<name>A0A9X1VXR8_9BURK</name>
<feature type="domain" description="N-acetyltransferase" evidence="1">
    <location>
        <begin position="156"/>
        <end position="306"/>
    </location>
</feature>
<dbReference type="Gene3D" id="3.40.630.30">
    <property type="match status" value="1"/>
</dbReference>
<proteinExistence type="predicted"/>
<dbReference type="RefSeq" id="WP_243308607.1">
    <property type="nucleotide sequence ID" value="NZ_JALGBI010000002.1"/>
</dbReference>
<evidence type="ECO:0000313" key="2">
    <source>
        <dbReference type="EMBL" id="MCJ0765357.1"/>
    </source>
</evidence>
<evidence type="ECO:0000259" key="1">
    <source>
        <dbReference type="PROSITE" id="PS51186"/>
    </source>
</evidence>
<gene>
    <name evidence="2" type="ORF">MMF98_19275</name>
</gene>
<dbReference type="InterPro" id="IPR000182">
    <property type="entry name" value="GNAT_dom"/>
</dbReference>
<dbReference type="InterPro" id="IPR016181">
    <property type="entry name" value="Acyl_CoA_acyltransferase"/>
</dbReference>
<dbReference type="Proteomes" id="UP001139447">
    <property type="component" value="Unassembled WGS sequence"/>
</dbReference>
<dbReference type="PROSITE" id="PS51186">
    <property type="entry name" value="GNAT"/>
    <property type="match status" value="1"/>
</dbReference>
<comment type="caution">
    <text evidence="2">The sequence shown here is derived from an EMBL/GenBank/DDBJ whole genome shotgun (WGS) entry which is preliminary data.</text>
</comment>
<dbReference type="EMBL" id="JALGBI010000002">
    <property type="protein sequence ID" value="MCJ0765357.1"/>
    <property type="molecule type" value="Genomic_DNA"/>
</dbReference>
<evidence type="ECO:0000313" key="3">
    <source>
        <dbReference type="Proteomes" id="UP001139447"/>
    </source>
</evidence>
<accession>A0A9X1VXR8</accession>
<protein>
    <submittedName>
        <fullName evidence="2">N-acetyltransferase</fullName>
    </submittedName>
</protein>
<dbReference type="AlphaFoldDB" id="A0A9X1VXR8"/>
<organism evidence="2 3">
    <name type="scientific">Variovorax terrae</name>
    <dbReference type="NCBI Taxonomy" id="2923278"/>
    <lineage>
        <taxon>Bacteria</taxon>
        <taxon>Pseudomonadati</taxon>
        <taxon>Pseudomonadota</taxon>
        <taxon>Betaproteobacteria</taxon>
        <taxon>Burkholderiales</taxon>
        <taxon>Comamonadaceae</taxon>
        <taxon>Variovorax</taxon>
    </lineage>
</organism>
<dbReference type="GO" id="GO:0016747">
    <property type="term" value="F:acyltransferase activity, transferring groups other than amino-acyl groups"/>
    <property type="evidence" value="ECO:0007669"/>
    <property type="project" value="InterPro"/>
</dbReference>